<organism evidence="1 2">
    <name type="scientific">Nostoc linckia z8</name>
    <dbReference type="NCBI Taxonomy" id="1628746"/>
    <lineage>
        <taxon>Bacteria</taxon>
        <taxon>Bacillati</taxon>
        <taxon>Cyanobacteriota</taxon>
        <taxon>Cyanophyceae</taxon>
        <taxon>Nostocales</taxon>
        <taxon>Nostocaceae</taxon>
        <taxon>Nostoc</taxon>
    </lineage>
</organism>
<dbReference type="AlphaFoldDB" id="A0A9Q5ZDH1"/>
<dbReference type="Pfam" id="PF12441">
    <property type="entry name" value="CopG_antitoxin"/>
    <property type="match status" value="1"/>
</dbReference>
<dbReference type="InterPro" id="IPR022148">
    <property type="entry name" value="CopG_antitoxin"/>
</dbReference>
<dbReference type="EMBL" id="LAHD01000023">
    <property type="protein sequence ID" value="PHK04665.1"/>
    <property type="molecule type" value="Genomic_DNA"/>
</dbReference>
<protein>
    <submittedName>
        <fullName evidence="1">CopG-like domain-containing protein DNA-binding</fullName>
    </submittedName>
</protein>
<dbReference type="GeneID" id="57096181"/>
<sequence>MDKDFPRLKTDEEIEFLLEEDLSDYLHPENFKPVTFEFKPKDKSVNVRMSEQMLEAVKTVSKKEGIPYQRYIRRAIERSLGAEY</sequence>
<name>A0A9Q5ZDH1_NOSLI</name>
<dbReference type="RefSeq" id="WP_099068124.1">
    <property type="nucleotide sequence ID" value="NZ_LAHD01000023.1"/>
</dbReference>
<dbReference type="GO" id="GO:0003677">
    <property type="term" value="F:DNA binding"/>
    <property type="evidence" value="ECO:0007669"/>
    <property type="project" value="UniProtKB-KW"/>
</dbReference>
<evidence type="ECO:0000313" key="2">
    <source>
        <dbReference type="Proteomes" id="UP000222310"/>
    </source>
</evidence>
<proteinExistence type="predicted"/>
<evidence type="ECO:0000313" key="1">
    <source>
        <dbReference type="EMBL" id="PHK04665.1"/>
    </source>
</evidence>
<gene>
    <name evidence="1" type="ORF">VF08_10585</name>
</gene>
<accession>A0A9Q5ZDH1</accession>
<dbReference type="Proteomes" id="UP000222310">
    <property type="component" value="Unassembled WGS sequence"/>
</dbReference>
<reference evidence="1 2" key="1">
    <citation type="submission" date="2015-02" db="EMBL/GenBank/DDBJ databases">
        <title>Nostoc linckia genome annotation.</title>
        <authorList>
            <person name="Zhou Z."/>
        </authorList>
    </citation>
    <scope>NUCLEOTIDE SEQUENCE [LARGE SCALE GENOMIC DNA]</scope>
    <source>
        <strain evidence="2">z8</strain>
    </source>
</reference>
<comment type="caution">
    <text evidence="1">The sequence shown here is derived from an EMBL/GenBank/DDBJ whole genome shotgun (WGS) entry which is preliminary data.</text>
</comment>
<keyword evidence="1" id="KW-0238">DNA-binding</keyword>